<proteinExistence type="inferred from homology"/>
<dbReference type="InterPro" id="IPR023214">
    <property type="entry name" value="HAD_sf"/>
</dbReference>
<dbReference type="VEuPathDB" id="FungiDB:H257_17038"/>
<reference evidence="5 6" key="1">
    <citation type="submission" date="2018-08" db="EMBL/GenBank/DDBJ databases">
        <title>Aphanomyces genome sequencing and annotation.</title>
        <authorList>
            <person name="Minardi D."/>
            <person name="Oidtmann B."/>
            <person name="Van Der Giezen M."/>
            <person name="Studholme D.J."/>
        </authorList>
    </citation>
    <scope>NUCLEOTIDE SEQUENCE [LARGE SCALE GENOMIC DNA]</scope>
    <source>
        <strain evidence="3 5">D2</strain>
        <strain evidence="4 6">FDL457</strain>
    </source>
</reference>
<dbReference type="AlphaFoldDB" id="A0A397E241"/>
<sequence length="128" mass="14063">ADLEDVLKDIPVTIVRKKGLLEIVPEGLHKGVVARHILTLDAASHGGHPDFIFCMGDDTTDESMFKAIYEYYAESSSTSTTTSPMDPSKDQQLQHVFTCTVGKKPSNAHLFVNHVDDVEELLHTLGTP</sequence>
<evidence type="ECO:0000313" key="4">
    <source>
        <dbReference type="EMBL" id="RHY82297.1"/>
    </source>
</evidence>
<evidence type="ECO:0000313" key="3">
    <source>
        <dbReference type="EMBL" id="RHY71296.1"/>
    </source>
</evidence>
<organism evidence="3 5">
    <name type="scientific">Aphanomyces astaci</name>
    <name type="common">Crayfish plague agent</name>
    <dbReference type="NCBI Taxonomy" id="112090"/>
    <lineage>
        <taxon>Eukaryota</taxon>
        <taxon>Sar</taxon>
        <taxon>Stramenopiles</taxon>
        <taxon>Oomycota</taxon>
        <taxon>Saprolegniomycetes</taxon>
        <taxon>Saprolegniales</taxon>
        <taxon>Verrucalvaceae</taxon>
        <taxon>Aphanomyces</taxon>
    </lineage>
</organism>
<feature type="non-terminal residue" evidence="3">
    <location>
        <position position="1"/>
    </location>
</feature>
<comment type="similarity">
    <text evidence="2">In the C-terminal section; belongs to the trehalose phosphatase family.</text>
</comment>
<evidence type="ECO:0000256" key="2">
    <source>
        <dbReference type="ARBA" id="ARBA00006330"/>
    </source>
</evidence>
<dbReference type="Proteomes" id="UP000286510">
    <property type="component" value="Unassembled WGS sequence"/>
</dbReference>
<dbReference type="FunFam" id="3.40.50.1000:FF:000052">
    <property type="entry name" value="Alpha,alpha-trehalose-phosphate synthase [UDP-forming] 6"/>
    <property type="match status" value="1"/>
</dbReference>
<dbReference type="Proteomes" id="UP000266643">
    <property type="component" value="Unassembled WGS sequence"/>
</dbReference>
<dbReference type="EMBL" id="QUTD01003795">
    <property type="protein sequence ID" value="RHY71296.1"/>
    <property type="molecule type" value="Genomic_DNA"/>
</dbReference>
<dbReference type="GO" id="GO:0004805">
    <property type="term" value="F:trehalose-phosphatase activity"/>
    <property type="evidence" value="ECO:0007669"/>
    <property type="project" value="TreeGrafter"/>
</dbReference>
<dbReference type="GO" id="GO:0005992">
    <property type="term" value="P:trehalose biosynthetic process"/>
    <property type="evidence" value="ECO:0007669"/>
    <property type="project" value="InterPro"/>
</dbReference>
<protein>
    <recommendedName>
        <fullName evidence="7">Trehalose 6-phosphate phosphatase</fullName>
    </recommendedName>
</protein>
<dbReference type="InterPro" id="IPR001830">
    <property type="entry name" value="Glyco_trans_20"/>
</dbReference>
<dbReference type="InterPro" id="IPR003337">
    <property type="entry name" value="Trehalose_PPase"/>
</dbReference>
<evidence type="ECO:0008006" key="7">
    <source>
        <dbReference type="Google" id="ProtNLM"/>
    </source>
</evidence>
<gene>
    <name evidence="4" type="ORF">DYB26_015601</name>
    <name evidence="3" type="ORF">DYB30_009749</name>
</gene>
<evidence type="ECO:0000313" key="5">
    <source>
        <dbReference type="Proteomes" id="UP000266643"/>
    </source>
</evidence>
<dbReference type="EMBL" id="QUTF01026243">
    <property type="protein sequence ID" value="RHY82297.1"/>
    <property type="molecule type" value="Genomic_DNA"/>
</dbReference>
<dbReference type="Pfam" id="PF02358">
    <property type="entry name" value="Trehalose_PPase"/>
    <property type="match status" value="1"/>
</dbReference>
<comment type="similarity">
    <text evidence="1">In the N-terminal section; belongs to the glycosyltransferase 20 family.</text>
</comment>
<dbReference type="Gene3D" id="3.40.50.1000">
    <property type="entry name" value="HAD superfamily/HAD-like"/>
    <property type="match status" value="1"/>
</dbReference>
<name>A0A397E241_APHAT</name>
<comment type="caution">
    <text evidence="3">The sequence shown here is derived from an EMBL/GenBank/DDBJ whole genome shotgun (WGS) entry which is preliminary data.</text>
</comment>
<evidence type="ECO:0000313" key="6">
    <source>
        <dbReference type="Proteomes" id="UP000286510"/>
    </source>
</evidence>
<evidence type="ECO:0000256" key="1">
    <source>
        <dbReference type="ARBA" id="ARBA00005409"/>
    </source>
</evidence>
<dbReference type="PANTHER" id="PTHR10788">
    <property type="entry name" value="TREHALOSE-6-PHOSPHATE SYNTHASE"/>
    <property type="match status" value="1"/>
</dbReference>
<dbReference type="InterPro" id="IPR036412">
    <property type="entry name" value="HAD-like_sf"/>
</dbReference>
<dbReference type="GO" id="GO:0005829">
    <property type="term" value="C:cytosol"/>
    <property type="evidence" value="ECO:0007669"/>
    <property type="project" value="TreeGrafter"/>
</dbReference>
<dbReference type="SUPFAM" id="SSF56784">
    <property type="entry name" value="HAD-like"/>
    <property type="match status" value="1"/>
</dbReference>
<accession>A0A397E241</accession>
<dbReference type="PANTHER" id="PTHR10788:SF109">
    <property type="entry name" value="CBM20 DOMAIN-CONTAINING PROTEIN"/>
    <property type="match status" value="1"/>
</dbReference>